<dbReference type="Pfam" id="PF12796">
    <property type="entry name" value="Ank_2"/>
    <property type="match status" value="1"/>
</dbReference>
<dbReference type="InterPro" id="IPR002110">
    <property type="entry name" value="Ankyrin_rpt"/>
</dbReference>
<organism evidence="4">
    <name type="scientific">Pyrodinium bahamense</name>
    <dbReference type="NCBI Taxonomy" id="73915"/>
    <lineage>
        <taxon>Eukaryota</taxon>
        <taxon>Sar</taxon>
        <taxon>Alveolata</taxon>
        <taxon>Dinophyceae</taxon>
        <taxon>Gonyaulacales</taxon>
        <taxon>Pyrocystaceae</taxon>
        <taxon>Pyrodinium</taxon>
    </lineage>
</organism>
<dbReference type="EMBL" id="HBEG01037096">
    <property type="protein sequence ID" value="CAD8376099.1"/>
    <property type="molecule type" value="Transcribed_RNA"/>
</dbReference>
<dbReference type="SUPFAM" id="SSF48403">
    <property type="entry name" value="Ankyrin repeat"/>
    <property type="match status" value="1"/>
</dbReference>
<evidence type="ECO:0000256" key="3">
    <source>
        <dbReference type="PROSITE-ProRule" id="PRU00023"/>
    </source>
</evidence>
<dbReference type="PANTHER" id="PTHR24171">
    <property type="entry name" value="ANKYRIN REPEAT DOMAIN-CONTAINING PROTEIN 39-RELATED"/>
    <property type="match status" value="1"/>
</dbReference>
<feature type="repeat" description="ANK" evidence="3">
    <location>
        <begin position="179"/>
        <end position="211"/>
    </location>
</feature>
<evidence type="ECO:0000256" key="1">
    <source>
        <dbReference type="ARBA" id="ARBA00022737"/>
    </source>
</evidence>
<evidence type="ECO:0000313" key="4">
    <source>
        <dbReference type="EMBL" id="CAD8376099.1"/>
    </source>
</evidence>
<dbReference type="PROSITE" id="PS50088">
    <property type="entry name" value="ANK_REPEAT"/>
    <property type="match status" value="2"/>
</dbReference>
<protein>
    <submittedName>
        <fullName evidence="4">Uncharacterized protein</fullName>
    </submittedName>
</protein>
<dbReference type="Gene3D" id="1.25.40.20">
    <property type="entry name" value="Ankyrin repeat-containing domain"/>
    <property type="match status" value="2"/>
</dbReference>
<proteinExistence type="predicted"/>
<dbReference type="InterPro" id="IPR036770">
    <property type="entry name" value="Ankyrin_rpt-contain_sf"/>
</dbReference>
<feature type="repeat" description="ANK" evidence="3">
    <location>
        <begin position="212"/>
        <end position="244"/>
    </location>
</feature>
<keyword evidence="1" id="KW-0677">Repeat</keyword>
<reference evidence="4" key="1">
    <citation type="submission" date="2021-01" db="EMBL/GenBank/DDBJ databases">
        <authorList>
            <person name="Corre E."/>
            <person name="Pelletier E."/>
            <person name="Niang G."/>
            <person name="Scheremetjew M."/>
            <person name="Finn R."/>
            <person name="Kale V."/>
            <person name="Holt S."/>
            <person name="Cochrane G."/>
            <person name="Meng A."/>
            <person name="Brown T."/>
            <person name="Cohen L."/>
        </authorList>
    </citation>
    <scope>NUCLEOTIDE SEQUENCE</scope>
    <source>
        <strain evidence="4">Pbaha01</strain>
    </source>
</reference>
<accession>A0A7S0AW07</accession>
<name>A0A7S0AW07_9DINO</name>
<gene>
    <name evidence="4" type="ORF">PBAH0796_LOCUS22650</name>
</gene>
<sequence length="272" mass="29645">MAEKPQQAATDSVKLGDGTVMQFARLREVDENTWAEMKNYLERNPEITKGLANFSKNPEAMRGWLQAQAFAEHYQTKLEANDAAVREALDGLESNAEVGHIFEKIKTNGLKAAVEYWDNEDMLRKINSCMGGVPAELAATLRRVEETPLSLHEAAKNGDVKAITEYLRKGHAVDGQDAKGITPLCYAAGSGRTAAATLLVESGANIHAVDLSGNTALHYAAGYGFEELVEYLLSRQADPGRTNSRGDTPHAVALVNRQWECDKVLAAYRAPA</sequence>
<evidence type="ECO:0000256" key="2">
    <source>
        <dbReference type="ARBA" id="ARBA00023043"/>
    </source>
</evidence>
<dbReference type="SMART" id="SM00248">
    <property type="entry name" value="ANK"/>
    <property type="match status" value="2"/>
</dbReference>
<keyword evidence="2 3" id="KW-0040">ANK repeat</keyword>
<dbReference type="AlphaFoldDB" id="A0A7S0AW07"/>
<dbReference type="PROSITE" id="PS50297">
    <property type="entry name" value="ANK_REP_REGION"/>
    <property type="match status" value="2"/>
</dbReference>